<organism evidence="1 2">
    <name type="scientific">Blastopirellula marina DSM 3645</name>
    <dbReference type="NCBI Taxonomy" id="314230"/>
    <lineage>
        <taxon>Bacteria</taxon>
        <taxon>Pseudomonadati</taxon>
        <taxon>Planctomycetota</taxon>
        <taxon>Planctomycetia</taxon>
        <taxon>Pirellulales</taxon>
        <taxon>Pirellulaceae</taxon>
        <taxon>Blastopirellula</taxon>
    </lineage>
</organism>
<evidence type="ECO:0000313" key="2">
    <source>
        <dbReference type="Proteomes" id="UP000004358"/>
    </source>
</evidence>
<dbReference type="Proteomes" id="UP000004358">
    <property type="component" value="Unassembled WGS sequence"/>
</dbReference>
<name>A3ZNV8_9BACT</name>
<accession>A3ZNV8</accession>
<dbReference type="EMBL" id="AANZ01000003">
    <property type="protein sequence ID" value="EAQ82006.1"/>
    <property type="molecule type" value="Genomic_DNA"/>
</dbReference>
<reference evidence="1 2" key="1">
    <citation type="submission" date="2006-02" db="EMBL/GenBank/DDBJ databases">
        <authorList>
            <person name="Amann R."/>
            <person name="Ferriera S."/>
            <person name="Johnson J."/>
            <person name="Kravitz S."/>
            <person name="Halpern A."/>
            <person name="Remington K."/>
            <person name="Beeson K."/>
            <person name="Tran B."/>
            <person name="Rogers Y.-H."/>
            <person name="Friedman R."/>
            <person name="Venter J.C."/>
        </authorList>
    </citation>
    <scope>NUCLEOTIDE SEQUENCE [LARGE SCALE GENOMIC DNA]</scope>
    <source>
        <strain evidence="1 2">DSM 3645</strain>
    </source>
</reference>
<evidence type="ECO:0000313" key="1">
    <source>
        <dbReference type="EMBL" id="EAQ82006.1"/>
    </source>
</evidence>
<comment type="caution">
    <text evidence="1">The sequence shown here is derived from an EMBL/GenBank/DDBJ whole genome shotgun (WGS) entry which is preliminary data.</text>
</comment>
<dbReference type="HOGENOM" id="CLU_3213090_0_0_0"/>
<proteinExistence type="predicted"/>
<gene>
    <name evidence="1" type="ORF">DSM3645_17680</name>
</gene>
<dbReference type="AlphaFoldDB" id="A3ZNV8"/>
<sequence>MQLRRLPFDPFILRRVNCAAVVESLSVLATVDIFSSKARNNQSR</sequence>
<protein>
    <submittedName>
        <fullName evidence="1">Uncharacterized protein</fullName>
    </submittedName>
</protein>